<dbReference type="OrthoDB" id="9792392at2"/>
<organism evidence="1 2">
    <name type="scientific">Pseudofulvimonas gallinarii</name>
    <dbReference type="NCBI Taxonomy" id="634155"/>
    <lineage>
        <taxon>Bacteria</taxon>
        <taxon>Pseudomonadati</taxon>
        <taxon>Pseudomonadota</taxon>
        <taxon>Gammaproteobacteria</taxon>
        <taxon>Lysobacterales</taxon>
        <taxon>Rhodanobacteraceae</taxon>
        <taxon>Pseudofulvimonas</taxon>
    </lineage>
</organism>
<dbReference type="AlphaFoldDB" id="A0A4R3L4M4"/>
<keyword evidence="2" id="KW-1185">Reference proteome</keyword>
<dbReference type="InterPro" id="IPR009874">
    <property type="entry name" value="DUF1428"/>
</dbReference>
<reference evidence="1 2" key="1">
    <citation type="submission" date="2019-03" db="EMBL/GenBank/DDBJ databases">
        <title>Genomic Encyclopedia of Type Strains, Phase IV (KMG-IV): sequencing the most valuable type-strain genomes for metagenomic binning, comparative biology and taxonomic classification.</title>
        <authorList>
            <person name="Goeker M."/>
        </authorList>
    </citation>
    <scope>NUCLEOTIDE SEQUENCE [LARGE SCALE GENOMIC DNA]</scope>
    <source>
        <strain evidence="1 2">DSM 21944</strain>
    </source>
</reference>
<protein>
    <submittedName>
        <fullName evidence="1">Uncharacterized protein YbaA (DUF1428 family)</fullName>
    </submittedName>
</protein>
<dbReference type="RefSeq" id="WP_123522879.1">
    <property type="nucleotide sequence ID" value="NZ_JBHLWF010000029.1"/>
</dbReference>
<comment type="caution">
    <text evidence="1">The sequence shown here is derived from an EMBL/GenBank/DDBJ whole genome shotgun (WGS) entry which is preliminary data.</text>
</comment>
<dbReference type="Gene3D" id="3.30.70.100">
    <property type="match status" value="1"/>
</dbReference>
<evidence type="ECO:0000313" key="1">
    <source>
        <dbReference type="EMBL" id="TCS93700.1"/>
    </source>
</evidence>
<dbReference type="PIRSF" id="PIRSF007028">
    <property type="entry name" value="UCP007028"/>
    <property type="match status" value="1"/>
</dbReference>
<name>A0A4R3L4M4_9GAMM</name>
<dbReference type="InterPro" id="IPR011008">
    <property type="entry name" value="Dimeric_a/b-barrel"/>
</dbReference>
<dbReference type="Proteomes" id="UP000294599">
    <property type="component" value="Unassembled WGS sequence"/>
</dbReference>
<dbReference type="Pfam" id="PF07237">
    <property type="entry name" value="DUF1428"/>
    <property type="match status" value="1"/>
</dbReference>
<accession>A0A4R3L4M4</accession>
<evidence type="ECO:0000313" key="2">
    <source>
        <dbReference type="Proteomes" id="UP000294599"/>
    </source>
</evidence>
<proteinExistence type="predicted"/>
<gene>
    <name evidence="1" type="ORF">EDC25_12621</name>
</gene>
<dbReference type="SUPFAM" id="SSF54909">
    <property type="entry name" value="Dimeric alpha+beta barrel"/>
    <property type="match status" value="1"/>
</dbReference>
<sequence length="119" mass="13454">MSSYIDGYILPIRKDQVEAYRRIANMAAGLWREHGALSYRECVAEDLAAEGMTPFPVLVNAKADETIVFAWIEFASRADRDRINAAVMNDPRMTGMSPDDVPFDCRRMAYGGFETLVQR</sequence>
<dbReference type="EMBL" id="SMAF01000026">
    <property type="protein sequence ID" value="TCS93700.1"/>
    <property type="molecule type" value="Genomic_DNA"/>
</dbReference>